<dbReference type="InterPro" id="IPR038586">
    <property type="entry name" value="Tctex-1-like_sf"/>
</dbReference>
<gene>
    <name evidence="3" type="primary">LOC111134336</name>
</gene>
<dbReference type="GO" id="GO:0007018">
    <property type="term" value="P:microtubule-based movement"/>
    <property type="evidence" value="ECO:0007669"/>
    <property type="project" value="TreeGrafter"/>
</dbReference>
<sequence>MTDTAVEENTSSNTYIIRPNFQHKFRPVIVKETIHNVLNEHLTGKTYDTEETTEWTRQISDDIKLKLKDLGYDRYKFVVQVVIGEQRGEGVKMGCRCFWDSDTDSYAQDIFMNDSIFCVAAAFGCFYY</sequence>
<accession>A0A8B8EHP8</accession>
<dbReference type="OrthoDB" id="10260741at2759"/>
<evidence type="ECO:0000313" key="3">
    <source>
        <dbReference type="RefSeq" id="XP_022338983.1"/>
    </source>
</evidence>
<proteinExistence type="inferred from homology"/>
<dbReference type="PANTHER" id="PTHR21255:SF7">
    <property type="entry name" value="DYNEIN LIGHT CHAIN TCTEX-TYPE PROTEIN 2B"/>
    <property type="match status" value="1"/>
</dbReference>
<dbReference type="FunFam" id="3.30.1140.40:FF:000003">
    <property type="entry name" value="tctex1 domain-containing protein 2"/>
    <property type="match status" value="1"/>
</dbReference>
<dbReference type="GO" id="GO:0045505">
    <property type="term" value="F:dynein intermediate chain binding"/>
    <property type="evidence" value="ECO:0007669"/>
    <property type="project" value="TreeGrafter"/>
</dbReference>
<dbReference type="RefSeq" id="XP_022338983.1">
    <property type="nucleotide sequence ID" value="XM_022483275.1"/>
</dbReference>
<evidence type="ECO:0000256" key="1">
    <source>
        <dbReference type="ARBA" id="ARBA00005361"/>
    </source>
</evidence>
<dbReference type="PANTHER" id="PTHR21255">
    <property type="entry name" value="T-COMPLEX-ASSOCIATED-TESTIS-EXPRESSED 1/ DYNEIN LIGHT CHAIN"/>
    <property type="match status" value="1"/>
</dbReference>
<dbReference type="GO" id="GO:0005737">
    <property type="term" value="C:cytoplasm"/>
    <property type="evidence" value="ECO:0007669"/>
    <property type="project" value="TreeGrafter"/>
</dbReference>
<dbReference type="CDD" id="cd21459">
    <property type="entry name" value="DLC-like_TCTEX1D2"/>
    <property type="match status" value="1"/>
</dbReference>
<dbReference type="KEGG" id="cvn:111134336"/>
<dbReference type="Gene3D" id="3.30.1140.40">
    <property type="entry name" value="Tctex-1"/>
    <property type="match status" value="1"/>
</dbReference>
<dbReference type="Pfam" id="PF03645">
    <property type="entry name" value="Tctex-1"/>
    <property type="match status" value="1"/>
</dbReference>
<reference evidence="3" key="1">
    <citation type="submission" date="2025-08" db="UniProtKB">
        <authorList>
            <consortium name="RefSeq"/>
        </authorList>
    </citation>
    <scope>IDENTIFICATION</scope>
    <source>
        <tissue evidence="3">Whole sample</tissue>
    </source>
</reference>
<name>A0A8B8EHP8_CRAVI</name>
<dbReference type="GeneID" id="111134336"/>
<dbReference type="Proteomes" id="UP000694844">
    <property type="component" value="Chromosome 5"/>
</dbReference>
<keyword evidence="2" id="KW-1185">Reference proteome</keyword>
<protein>
    <submittedName>
        <fullName evidence="3">Tctex1 domain-containing protein 2-like</fullName>
    </submittedName>
</protein>
<dbReference type="InterPro" id="IPR005334">
    <property type="entry name" value="Tctex-1-like"/>
</dbReference>
<comment type="similarity">
    <text evidence="1">Belongs to the dynein light chain Tctex-type family.</text>
</comment>
<organism evidence="2 3">
    <name type="scientific">Crassostrea virginica</name>
    <name type="common">Eastern oyster</name>
    <dbReference type="NCBI Taxonomy" id="6565"/>
    <lineage>
        <taxon>Eukaryota</taxon>
        <taxon>Metazoa</taxon>
        <taxon>Spiralia</taxon>
        <taxon>Lophotrochozoa</taxon>
        <taxon>Mollusca</taxon>
        <taxon>Bivalvia</taxon>
        <taxon>Autobranchia</taxon>
        <taxon>Pteriomorphia</taxon>
        <taxon>Ostreida</taxon>
        <taxon>Ostreoidea</taxon>
        <taxon>Ostreidae</taxon>
        <taxon>Crassostrea</taxon>
    </lineage>
</organism>
<dbReference type="AlphaFoldDB" id="A0A8B8EHP8"/>
<evidence type="ECO:0000313" key="2">
    <source>
        <dbReference type="Proteomes" id="UP000694844"/>
    </source>
</evidence>
<dbReference type="GO" id="GO:0005868">
    <property type="term" value="C:cytoplasmic dynein complex"/>
    <property type="evidence" value="ECO:0007669"/>
    <property type="project" value="TreeGrafter"/>
</dbReference>